<feature type="compositionally biased region" description="Basic and acidic residues" evidence="1">
    <location>
        <begin position="25"/>
        <end position="34"/>
    </location>
</feature>
<dbReference type="Proteomes" id="UP001060275">
    <property type="component" value="Unassembled WGS sequence"/>
</dbReference>
<protein>
    <submittedName>
        <fullName evidence="2">Uncharacterized protein</fullName>
    </submittedName>
</protein>
<evidence type="ECO:0000313" key="3">
    <source>
        <dbReference type="Proteomes" id="UP001060275"/>
    </source>
</evidence>
<evidence type="ECO:0000313" key="2">
    <source>
        <dbReference type="EMBL" id="MCP8888655.1"/>
    </source>
</evidence>
<organism evidence="2 3">
    <name type="scientific">Devosia ureilytica</name>
    <dbReference type="NCBI Taxonomy" id="2952754"/>
    <lineage>
        <taxon>Bacteria</taxon>
        <taxon>Pseudomonadati</taxon>
        <taxon>Pseudomonadota</taxon>
        <taxon>Alphaproteobacteria</taxon>
        <taxon>Hyphomicrobiales</taxon>
        <taxon>Devosiaceae</taxon>
        <taxon>Devosia</taxon>
    </lineage>
</organism>
<feature type="compositionally biased region" description="Polar residues" evidence="1">
    <location>
        <begin position="35"/>
        <end position="46"/>
    </location>
</feature>
<reference evidence="2" key="1">
    <citation type="submission" date="2022-06" db="EMBL/GenBank/DDBJ databases">
        <title>Devosia sp. XJ19-45 genome assembly.</title>
        <authorList>
            <person name="Li B."/>
            <person name="Cai M."/>
            <person name="Nie G."/>
            <person name="Li W."/>
        </authorList>
    </citation>
    <scope>NUCLEOTIDE SEQUENCE</scope>
    <source>
        <strain evidence="2">XJ19-45</strain>
    </source>
</reference>
<feature type="region of interest" description="Disordered" evidence="1">
    <location>
        <begin position="1"/>
        <end position="46"/>
    </location>
</feature>
<name>A0A9Q4FUJ8_9HYPH</name>
<gene>
    <name evidence="2" type="ORF">NF348_16185</name>
</gene>
<sequence length="46" mass="5007">MTKEKPKPAPLETGTGEQQDDNIDDLGRKQDGSKQEQPGTTKPSKP</sequence>
<dbReference type="RefSeq" id="WP_254675530.1">
    <property type="nucleotide sequence ID" value="NZ_JAMWDU010000006.1"/>
</dbReference>
<dbReference type="EMBL" id="JAMWDU010000006">
    <property type="protein sequence ID" value="MCP8888655.1"/>
    <property type="molecule type" value="Genomic_DNA"/>
</dbReference>
<keyword evidence="3" id="KW-1185">Reference proteome</keyword>
<accession>A0A9Q4FUJ8</accession>
<dbReference type="AlphaFoldDB" id="A0A9Q4FUJ8"/>
<comment type="caution">
    <text evidence="2">The sequence shown here is derived from an EMBL/GenBank/DDBJ whole genome shotgun (WGS) entry which is preliminary data.</text>
</comment>
<evidence type="ECO:0000256" key="1">
    <source>
        <dbReference type="SAM" id="MobiDB-lite"/>
    </source>
</evidence>
<proteinExistence type="predicted"/>